<gene>
    <name evidence="2" type="ORF">HDK90DRAFT_510323</name>
</gene>
<organism evidence="2 3">
    <name type="scientific">Phyllosticta capitalensis</name>
    <dbReference type="NCBI Taxonomy" id="121624"/>
    <lineage>
        <taxon>Eukaryota</taxon>
        <taxon>Fungi</taxon>
        <taxon>Dikarya</taxon>
        <taxon>Ascomycota</taxon>
        <taxon>Pezizomycotina</taxon>
        <taxon>Dothideomycetes</taxon>
        <taxon>Dothideomycetes incertae sedis</taxon>
        <taxon>Botryosphaeriales</taxon>
        <taxon>Phyllostictaceae</taxon>
        <taxon>Phyllosticta</taxon>
    </lineage>
</organism>
<name>A0ABR1YNW8_9PEZI</name>
<keyword evidence="1" id="KW-0175">Coiled coil</keyword>
<accession>A0ABR1YNW8</accession>
<protein>
    <submittedName>
        <fullName evidence="2">Uncharacterized protein</fullName>
    </submittedName>
</protein>
<proteinExistence type="predicted"/>
<reference evidence="2 3" key="1">
    <citation type="submission" date="2024-04" db="EMBL/GenBank/DDBJ databases">
        <title>Phyllosticta paracitricarpa is synonymous to the EU quarantine fungus P. citricarpa based on phylogenomic analyses.</title>
        <authorList>
            <consortium name="Lawrence Berkeley National Laboratory"/>
            <person name="Van Ingen-Buijs V.A."/>
            <person name="Van Westerhoven A.C."/>
            <person name="Haridas S."/>
            <person name="Skiadas P."/>
            <person name="Martin F."/>
            <person name="Groenewald J.Z."/>
            <person name="Crous P.W."/>
            <person name="Seidl M.F."/>
        </authorList>
    </citation>
    <scope>NUCLEOTIDE SEQUENCE [LARGE SCALE GENOMIC DNA]</scope>
    <source>
        <strain evidence="2 3">CBS 123374</strain>
    </source>
</reference>
<keyword evidence="3" id="KW-1185">Reference proteome</keyword>
<sequence>MASGSFLRRWFFRSLRTGIVLGVGFVGGQYKVFHDNSGLLDYSGARAKAQAALREAEEKVKDAAAQRQKNAAPGENLVPTPWETACSLSISRTREYLVVSNMQVAGVMWLQAQELLQRLGEDETTKEERLEFAGNGLKMIGASELLQAGLDANPASSMSLDEEGVSRFLNDVEAFRFRWSFGLRTGAGDKLHWVEFNDVLRSAKTLSDEEIQELREGKEIKVDVDMSQLVKK</sequence>
<evidence type="ECO:0000256" key="1">
    <source>
        <dbReference type="SAM" id="Coils"/>
    </source>
</evidence>
<feature type="coiled-coil region" evidence="1">
    <location>
        <begin position="39"/>
        <end position="66"/>
    </location>
</feature>
<evidence type="ECO:0000313" key="3">
    <source>
        <dbReference type="Proteomes" id="UP001492380"/>
    </source>
</evidence>
<evidence type="ECO:0000313" key="2">
    <source>
        <dbReference type="EMBL" id="KAK8235137.1"/>
    </source>
</evidence>
<comment type="caution">
    <text evidence="2">The sequence shown here is derived from an EMBL/GenBank/DDBJ whole genome shotgun (WGS) entry which is preliminary data.</text>
</comment>
<dbReference type="EMBL" id="JBBWRZ010000005">
    <property type="protein sequence ID" value="KAK8235137.1"/>
    <property type="molecule type" value="Genomic_DNA"/>
</dbReference>
<dbReference type="Proteomes" id="UP001492380">
    <property type="component" value="Unassembled WGS sequence"/>
</dbReference>